<comment type="caution">
    <text evidence="3">The sequence shown here is derived from an EMBL/GenBank/DDBJ whole genome shotgun (WGS) entry which is preliminary data.</text>
</comment>
<dbReference type="Pfam" id="PF13516">
    <property type="entry name" value="LRR_6"/>
    <property type="match status" value="1"/>
</dbReference>
<dbReference type="GO" id="GO:0019005">
    <property type="term" value="C:SCF ubiquitin ligase complex"/>
    <property type="evidence" value="ECO:0007669"/>
    <property type="project" value="TreeGrafter"/>
</dbReference>
<dbReference type="PANTHER" id="PTHR13318:SF95">
    <property type="entry name" value="F-BOX PROTEIN YLR352W"/>
    <property type="match status" value="1"/>
</dbReference>
<accession>A0AAD9KTC3</accession>
<dbReference type="Proteomes" id="UP001209878">
    <property type="component" value="Unassembled WGS sequence"/>
</dbReference>
<sequence length="452" mass="49866">MAIEDAALTDAVKRVSVYIKEISLRGCTSLTDFSAFNALALCRTLKRVDICSTNITDTGLHTIVTSHPRLEYVSCNRCPFITHAYMIFRKLHYLKRFSDPYEDCIEQPENGNEGILHVAHNEGLAAVALYSSELQELKICYCPGVTDAGIKILAEGCHNLKSLYIVGCVELSDAAVIALADNCPQLERLTASQVGNLTAASINRLLAQCNKLQCLQIETSEYLTGISFTYSKPSVFHLRKGQQQSNLETNIVSTASQSSSHHSEADSKHSVSSTTTSPSSLNGTSLIIIDLSFCFQMDDGSIDQISRHCPLLRYISVRGCYLLSDNAVEMVARRCTLLQVLDMSGNPSMSTSELTDSSMLSIASHCRRLVMLNLTKNPRITIDGVMMVVHSCFCLKRLAITVTANGDLLEILRLTQEDRSMVCLQDFNITYVTAETMGDFLIKFPPKRVSTI</sequence>
<dbReference type="Pfam" id="PF24758">
    <property type="entry name" value="LRR_At5g56370"/>
    <property type="match status" value="1"/>
</dbReference>
<dbReference type="PANTHER" id="PTHR13318">
    <property type="entry name" value="PARTNER OF PAIRED, ISOFORM B-RELATED"/>
    <property type="match status" value="1"/>
</dbReference>
<feature type="domain" description="F-box/LRR-repeat protein 15/At3g58940/PEG3-like LRR" evidence="2">
    <location>
        <begin position="131"/>
        <end position="222"/>
    </location>
</feature>
<dbReference type="AlphaFoldDB" id="A0AAD9KTC3"/>
<keyword evidence="4" id="KW-1185">Reference proteome</keyword>
<dbReference type="SUPFAM" id="SSF52047">
    <property type="entry name" value="RNI-like"/>
    <property type="match status" value="2"/>
</dbReference>
<dbReference type="InterPro" id="IPR055411">
    <property type="entry name" value="LRR_FXL15/At3g58940/PEG3-like"/>
</dbReference>
<dbReference type="SMART" id="SM00367">
    <property type="entry name" value="LRR_CC"/>
    <property type="match status" value="9"/>
</dbReference>
<dbReference type="InterPro" id="IPR032675">
    <property type="entry name" value="LRR_dom_sf"/>
</dbReference>
<evidence type="ECO:0000313" key="3">
    <source>
        <dbReference type="EMBL" id="KAK2177147.1"/>
    </source>
</evidence>
<evidence type="ECO:0000256" key="1">
    <source>
        <dbReference type="SAM" id="MobiDB-lite"/>
    </source>
</evidence>
<proteinExistence type="predicted"/>
<feature type="compositionally biased region" description="Low complexity" evidence="1">
    <location>
        <begin position="270"/>
        <end position="280"/>
    </location>
</feature>
<protein>
    <recommendedName>
        <fullName evidence="2">F-box/LRR-repeat protein 15/At3g58940/PEG3-like LRR domain-containing protein</fullName>
    </recommendedName>
</protein>
<name>A0AAD9KTC3_RIDPI</name>
<dbReference type="EMBL" id="JAODUO010000616">
    <property type="protein sequence ID" value="KAK2177147.1"/>
    <property type="molecule type" value="Genomic_DNA"/>
</dbReference>
<dbReference type="InterPro" id="IPR001611">
    <property type="entry name" value="Leu-rich_rpt"/>
</dbReference>
<evidence type="ECO:0000259" key="2">
    <source>
        <dbReference type="Pfam" id="PF24758"/>
    </source>
</evidence>
<evidence type="ECO:0000313" key="4">
    <source>
        <dbReference type="Proteomes" id="UP001209878"/>
    </source>
</evidence>
<dbReference type="GO" id="GO:0031146">
    <property type="term" value="P:SCF-dependent proteasomal ubiquitin-dependent protein catabolic process"/>
    <property type="evidence" value="ECO:0007669"/>
    <property type="project" value="TreeGrafter"/>
</dbReference>
<reference evidence="3" key="1">
    <citation type="journal article" date="2023" name="Mol. Biol. Evol.">
        <title>Third-Generation Sequencing Reveals the Adaptive Role of the Epigenome in Three Deep-Sea Polychaetes.</title>
        <authorList>
            <person name="Perez M."/>
            <person name="Aroh O."/>
            <person name="Sun Y."/>
            <person name="Lan Y."/>
            <person name="Juniper S.K."/>
            <person name="Young C.R."/>
            <person name="Angers B."/>
            <person name="Qian P.Y."/>
        </authorList>
    </citation>
    <scope>NUCLEOTIDE SEQUENCE</scope>
    <source>
        <strain evidence="3">R07B-5</strain>
    </source>
</reference>
<dbReference type="Gene3D" id="3.80.10.10">
    <property type="entry name" value="Ribonuclease Inhibitor"/>
    <property type="match status" value="4"/>
</dbReference>
<dbReference type="InterPro" id="IPR006553">
    <property type="entry name" value="Leu-rich_rpt_Cys-con_subtyp"/>
</dbReference>
<feature type="region of interest" description="Disordered" evidence="1">
    <location>
        <begin position="253"/>
        <end position="280"/>
    </location>
</feature>
<organism evidence="3 4">
    <name type="scientific">Ridgeia piscesae</name>
    <name type="common">Tubeworm</name>
    <dbReference type="NCBI Taxonomy" id="27915"/>
    <lineage>
        <taxon>Eukaryota</taxon>
        <taxon>Metazoa</taxon>
        <taxon>Spiralia</taxon>
        <taxon>Lophotrochozoa</taxon>
        <taxon>Annelida</taxon>
        <taxon>Polychaeta</taxon>
        <taxon>Sedentaria</taxon>
        <taxon>Canalipalpata</taxon>
        <taxon>Sabellida</taxon>
        <taxon>Siboglinidae</taxon>
        <taxon>Ridgeia</taxon>
    </lineage>
</organism>
<gene>
    <name evidence="3" type="ORF">NP493_616g02012</name>
</gene>